<accession>A0A517PB23</accession>
<dbReference type="GO" id="GO:0030313">
    <property type="term" value="C:cell envelope"/>
    <property type="evidence" value="ECO:0007669"/>
    <property type="project" value="TreeGrafter"/>
</dbReference>
<dbReference type="InterPro" id="IPR051909">
    <property type="entry name" value="MFP_Cation_Efflux"/>
</dbReference>
<organism evidence="4 5">
    <name type="scientific">Alienimonas californiensis</name>
    <dbReference type="NCBI Taxonomy" id="2527989"/>
    <lineage>
        <taxon>Bacteria</taxon>
        <taxon>Pseudomonadati</taxon>
        <taxon>Planctomycetota</taxon>
        <taxon>Planctomycetia</taxon>
        <taxon>Planctomycetales</taxon>
        <taxon>Planctomycetaceae</taxon>
        <taxon>Alienimonas</taxon>
    </lineage>
</organism>
<proteinExistence type="predicted"/>
<gene>
    <name evidence="4" type="ORF">CA12_26720</name>
</gene>
<dbReference type="PANTHER" id="PTHR30097:SF4">
    <property type="entry name" value="SLR6042 PROTEIN"/>
    <property type="match status" value="1"/>
</dbReference>
<name>A0A517PB23_9PLAN</name>
<keyword evidence="5" id="KW-1185">Reference proteome</keyword>
<dbReference type="EMBL" id="CP036265">
    <property type="protein sequence ID" value="QDT16566.1"/>
    <property type="molecule type" value="Genomic_DNA"/>
</dbReference>
<dbReference type="Gene3D" id="2.40.420.20">
    <property type="match status" value="1"/>
</dbReference>
<protein>
    <submittedName>
        <fullName evidence="4">HlyD family secretion protein</fullName>
    </submittedName>
</protein>
<keyword evidence="3" id="KW-1133">Transmembrane helix</keyword>
<dbReference type="Proteomes" id="UP000318741">
    <property type="component" value="Chromosome"/>
</dbReference>
<dbReference type="GO" id="GO:0060003">
    <property type="term" value="P:copper ion export"/>
    <property type="evidence" value="ECO:0007669"/>
    <property type="project" value="TreeGrafter"/>
</dbReference>
<dbReference type="RefSeq" id="WP_145359374.1">
    <property type="nucleotide sequence ID" value="NZ_CP036265.1"/>
</dbReference>
<evidence type="ECO:0000313" key="5">
    <source>
        <dbReference type="Proteomes" id="UP000318741"/>
    </source>
</evidence>
<evidence type="ECO:0000313" key="4">
    <source>
        <dbReference type="EMBL" id="QDT16566.1"/>
    </source>
</evidence>
<feature type="transmembrane region" description="Helical" evidence="3">
    <location>
        <begin position="12"/>
        <end position="33"/>
    </location>
</feature>
<sequence length="489" mass="52678">MRLGKLNLSPRRLAIAAVPVAAVALWLSAGWWLPELSALAFGEETPVEAAEDPHAGHDHGVAAAGEVIRLSEQARRTIGLRTATVELTEFDRTITVPGVVAERPGRSNLQVSAPMTGMVTDVFATEGQAVRPGDTLFLMRLTHEDVVQAQTDYLKTLEALDVEEREIDRLQTVSRGVVAGKVVLERQYEKQKLEGLLKAQRQSLLLHGLEESQVARIASDRNLVREIRIVVPEPHDPSEEGHGEAHDPAVREATPTVPARTASLQEPTSQAHPPLTVERLNVHAGDAVDANAPLAELSDLSLLYVEGRAFERDAAAVVAAAREDRPVTALPTDNLAGASDPVTGLEIAYVANRVGADSRVVPFYVLLPNEIVSDGRDRASGGQFLTWKYKPGQRMRLRVPVETYAEAIVLPIEAVAEAGAERFAFVENGATFERRPVHVVYRDAESVVIADDGSLLPGESVAVSAAHQLQMALKNAAGGAIDPHAGHNH</sequence>
<dbReference type="KEGG" id="acaf:CA12_26720"/>
<evidence type="ECO:0000256" key="3">
    <source>
        <dbReference type="SAM" id="Phobius"/>
    </source>
</evidence>
<evidence type="ECO:0000256" key="1">
    <source>
        <dbReference type="ARBA" id="ARBA00022448"/>
    </source>
</evidence>
<dbReference type="AlphaFoldDB" id="A0A517PB23"/>
<evidence type="ECO:0000256" key="2">
    <source>
        <dbReference type="SAM" id="MobiDB-lite"/>
    </source>
</evidence>
<keyword evidence="3" id="KW-0812">Transmembrane</keyword>
<keyword evidence="1" id="KW-0813">Transport</keyword>
<feature type="region of interest" description="Disordered" evidence="2">
    <location>
        <begin position="232"/>
        <end position="252"/>
    </location>
</feature>
<dbReference type="PANTHER" id="PTHR30097">
    <property type="entry name" value="CATION EFFLUX SYSTEM PROTEIN CUSB"/>
    <property type="match status" value="1"/>
</dbReference>
<dbReference type="GO" id="GO:0015679">
    <property type="term" value="P:plasma membrane copper ion transport"/>
    <property type="evidence" value="ECO:0007669"/>
    <property type="project" value="TreeGrafter"/>
</dbReference>
<feature type="compositionally biased region" description="Basic and acidic residues" evidence="2">
    <location>
        <begin position="232"/>
        <end position="250"/>
    </location>
</feature>
<dbReference type="Gene3D" id="2.40.50.100">
    <property type="match status" value="1"/>
</dbReference>
<keyword evidence="3" id="KW-0472">Membrane</keyword>
<reference evidence="4 5" key="1">
    <citation type="submission" date="2019-02" db="EMBL/GenBank/DDBJ databases">
        <title>Deep-cultivation of Planctomycetes and their phenomic and genomic characterization uncovers novel biology.</title>
        <authorList>
            <person name="Wiegand S."/>
            <person name="Jogler M."/>
            <person name="Boedeker C."/>
            <person name="Pinto D."/>
            <person name="Vollmers J."/>
            <person name="Rivas-Marin E."/>
            <person name="Kohn T."/>
            <person name="Peeters S.H."/>
            <person name="Heuer A."/>
            <person name="Rast P."/>
            <person name="Oberbeckmann S."/>
            <person name="Bunk B."/>
            <person name="Jeske O."/>
            <person name="Meyerdierks A."/>
            <person name="Storesund J.E."/>
            <person name="Kallscheuer N."/>
            <person name="Luecker S."/>
            <person name="Lage O.M."/>
            <person name="Pohl T."/>
            <person name="Merkel B.J."/>
            <person name="Hornburger P."/>
            <person name="Mueller R.-W."/>
            <person name="Bruemmer F."/>
            <person name="Labrenz M."/>
            <person name="Spormann A.M."/>
            <person name="Op den Camp H."/>
            <person name="Overmann J."/>
            <person name="Amann R."/>
            <person name="Jetten M.S.M."/>
            <person name="Mascher T."/>
            <person name="Medema M.H."/>
            <person name="Devos D.P."/>
            <person name="Kaster A.-K."/>
            <person name="Ovreas L."/>
            <person name="Rohde M."/>
            <person name="Galperin M.Y."/>
            <person name="Jogler C."/>
        </authorList>
    </citation>
    <scope>NUCLEOTIDE SEQUENCE [LARGE SCALE GENOMIC DNA]</scope>
    <source>
        <strain evidence="4 5">CA12</strain>
    </source>
</reference>
<dbReference type="OrthoDB" id="235102at2"/>